<dbReference type="InterPro" id="IPR032809">
    <property type="entry name" value="Put_HupE_UreJ"/>
</dbReference>
<accession>A0A6L6WLB5</accession>
<organism evidence="3 4">
    <name type="scientific">Parasedimentitalea huanghaiensis</name>
    <dbReference type="NCBI Taxonomy" id="2682100"/>
    <lineage>
        <taxon>Bacteria</taxon>
        <taxon>Pseudomonadati</taxon>
        <taxon>Pseudomonadota</taxon>
        <taxon>Alphaproteobacteria</taxon>
        <taxon>Rhodobacterales</taxon>
        <taxon>Paracoccaceae</taxon>
        <taxon>Parasedimentitalea</taxon>
    </lineage>
</organism>
<feature type="transmembrane region" description="Helical" evidence="1">
    <location>
        <begin position="317"/>
        <end position="338"/>
    </location>
</feature>
<keyword evidence="1" id="KW-0812">Transmembrane</keyword>
<keyword evidence="4" id="KW-1185">Reference proteome</keyword>
<dbReference type="Proteomes" id="UP000478892">
    <property type="component" value="Unassembled WGS sequence"/>
</dbReference>
<dbReference type="EMBL" id="WQLV01000028">
    <property type="protein sequence ID" value="MVO18646.1"/>
    <property type="molecule type" value="Genomic_DNA"/>
</dbReference>
<proteinExistence type="predicted"/>
<evidence type="ECO:0000256" key="2">
    <source>
        <dbReference type="SAM" id="SignalP"/>
    </source>
</evidence>
<dbReference type="AlphaFoldDB" id="A0A6L6WLB5"/>
<evidence type="ECO:0000313" key="3">
    <source>
        <dbReference type="EMBL" id="MVO18646.1"/>
    </source>
</evidence>
<keyword evidence="2" id="KW-0732">Signal</keyword>
<feature type="transmembrane region" description="Helical" evidence="1">
    <location>
        <begin position="178"/>
        <end position="201"/>
    </location>
</feature>
<feature type="transmembrane region" description="Helical" evidence="1">
    <location>
        <begin position="237"/>
        <end position="257"/>
    </location>
</feature>
<keyword evidence="1" id="KW-0472">Membrane</keyword>
<reference evidence="3 4" key="1">
    <citation type="submission" date="2019-12" db="EMBL/GenBank/DDBJ databases">
        <authorList>
            <person name="Zhang Y.-J."/>
        </authorList>
    </citation>
    <scope>NUCLEOTIDE SEQUENCE [LARGE SCALE GENOMIC DNA]</scope>
    <source>
        <strain evidence="3 4">CY05</strain>
    </source>
</reference>
<gene>
    <name evidence="3" type="ORF">GO984_22825</name>
</gene>
<feature type="transmembrane region" description="Helical" evidence="1">
    <location>
        <begin position="269"/>
        <end position="296"/>
    </location>
</feature>
<keyword evidence="1" id="KW-1133">Transmembrane helix</keyword>
<protein>
    <submittedName>
        <fullName evidence="3">HupE/UreJ family protein</fullName>
    </submittedName>
</protein>
<feature type="chain" id="PRO_5026714934" evidence="2">
    <location>
        <begin position="26"/>
        <end position="339"/>
    </location>
</feature>
<evidence type="ECO:0000313" key="4">
    <source>
        <dbReference type="Proteomes" id="UP000478892"/>
    </source>
</evidence>
<feature type="signal peptide" evidence="2">
    <location>
        <begin position="1"/>
        <end position="25"/>
    </location>
</feature>
<dbReference type="RefSeq" id="WP_157024849.1">
    <property type="nucleotide sequence ID" value="NZ_WQLV01000028.1"/>
</dbReference>
<evidence type="ECO:0000256" key="1">
    <source>
        <dbReference type="SAM" id="Phobius"/>
    </source>
</evidence>
<name>A0A6L6WLB5_9RHOB</name>
<dbReference type="Pfam" id="PF13795">
    <property type="entry name" value="HupE_UreJ_2"/>
    <property type="match status" value="1"/>
</dbReference>
<sequence length="339" mass="37426">MNLLRLLLVAILSTLLTGQIAQSHALEPGYLEIEELGNDVQRVFWRKPAVKQAPMDIHVRLPERCTNPTAPTPRFDGLAWVASWNTQCPGGLAGQIITIDGLSKTSTDVLVRYQSGDGQDATIRLTANTPSFVVPEKTTTLQVLWGYVGLGVEHILEGYDHLLFVFAMLLLIRDKWRLFGAVTAFTLAHSLTLAAVSLGWLSLPSRPVEAVIALSIVFLAVELCKHKPDQPRLSERWPWVVSFSFGLLHGFGFAGALTEIGLPTNDLSIALMGFNIGVEIGQLLFIFATLTVWYALSQLQFASRYSSRNKRRQSTLRFGYGIGAVSTFWVVERIAGFAL</sequence>
<feature type="transmembrane region" description="Helical" evidence="1">
    <location>
        <begin position="207"/>
        <end position="225"/>
    </location>
</feature>
<comment type="caution">
    <text evidence="3">The sequence shown here is derived from an EMBL/GenBank/DDBJ whole genome shotgun (WGS) entry which is preliminary data.</text>
</comment>